<dbReference type="RefSeq" id="WP_032186531.1">
    <property type="nucleotide sequence ID" value="NZ_AP022288.1"/>
</dbReference>
<proteinExistence type="predicted"/>
<sequence length="138" mass="15929">MHSFLQFLRDDNPGSSEDNMDFTPSDDLKYELGMLLSSRPSYLETDELPLVNGSVLNYGIKPSIYTAVEHSDIVNGEISSRLLIMLQRYEPRLKNPIIDHLFSDCNYSHFSITALFFMDKVKFRIKWNKNSGEISLDE</sequence>
<reference evidence="1" key="1">
    <citation type="journal article" date="2020" name="Antimicrob. Agents Chemother.">
        <title>A multi-species bunch of VIM-1 carbapenemase producing Enterobacterales linked by a novel, highly conjugative and broad-host range IncA plasmid, menaces the re-emergence of VIM-1.</title>
        <authorList>
            <person name="Arcari G."/>
            <person name="Di Lella F.M."/>
            <person name="Bibbolino G."/>
            <person name="Mengoni F."/>
            <person name="Beccaccioli M."/>
            <person name="Antonelli G."/>
            <person name="Faino L."/>
            <person name="Carattoli A."/>
        </authorList>
    </citation>
    <scope>NUCLEOTIDE SEQUENCE</scope>
    <source>
        <plasmid evidence="1">pFII-FIB</plasmid>
    </source>
</reference>
<dbReference type="EMBL" id="MN783745">
    <property type="protein sequence ID" value="QHU24070.1"/>
    <property type="molecule type" value="Genomic_DNA"/>
</dbReference>
<evidence type="ECO:0000313" key="1">
    <source>
        <dbReference type="EMBL" id="QHU24070.1"/>
    </source>
</evidence>
<geneLocation type="plasmid" evidence="1">
    <name>pFII-FIB</name>
</geneLocation>
<accession>A0A6D0T3N4</accession>
<organism evidence="1">
    <name type="scientific">Escherichia coli</name>
    <dbReference type="NCBI Taxonomy" id="562"/>
    <lineage>
        <taxon>Bacteria</taxon>
        <taxon>Pseudomonadati</taxon>
        <taxon>Pseudomonadota</taxon>
        <taxon>Gammaproteobacteria</taxon>
        <taxon>Enterobacterales</taxon>
        <taxon>Enterobacteriaceae</taxon>
        <taxon>Escherichia</taxon>
    </lineage>
</organism>
<name>A0A6D0T3N4_ECOLX</name>
<protein>
    <submittedName>
        <fullName evidence="1">Uncharacterized protein</fullName>
    </submittedName>
</protein>
<dbReference type="AlphaFoldDB" id="A0A6D0T3N4"/>
<keyword evidence="1" id="KW-0614">Plasmid</keyword>